<proteinExistence type="predicted"/>
<accession>A0A5B8UTC5</accession>
<dbReference type="EMBL" id="CP042436">
    <property type="protein sequence ID" value="QEC62142.1"/>
    <property type="molecule type" value="Genomic_DNA"/>
</dbReference>
<dbReference type="InterPro" id="IPR006016">
    <property type="entry name" value="UspA"/>
</dbReference>
<dbReference type="OrthoDB" id="790059at2"/>
<gene>
    <name evidence="2" type="ORF">FRZ54_05935</name>
</gene>
<dbReference type="KEGG" id="mgin:FRZ54_05935"/>
<dbReference type="Proteomes" id="UP000321479">
    <property type="component" value="Chromosome"/>
</dbReference>
<feature type="domain" description="UspA" evidence="1">
    <location>
        <begin position="1"/>
        <end position="140"/>
    </location>
</feature>
<dbReference type="SUPFAM" id="SSF52402">
    <property type="entry name" value="Adenine nucleotide alpha hydrolases-like"/>
    <property type="match status" value="1"/>
</dbReference>
<dbReference type="Pfam" id="PF00582">
    <property type="entry name" value="Usp"/>
    <property type="match status" value="1"/>
</dbReference>
<evidence type="ECO:0000259" key="1">
    <source>
        <dbReference type="Pfam" id="PF00582"/>
    </source>
</evidence>
<protein>
    <recommendedName>
        <fullName evidence="1">UspA domain-containing protein</fullName>
    </recommendedName>
</protein>
<reference evidence="2 3" key="1">
    <citation type="journal article" date="2017" name="Curr. Microbiol.">
        <title>Mucilaginibacter ginsenosidivorans sp. nov., Isolated from Soil of Ginseng Field.</title>
        <authorList>
            <person name="Kim M.M."/>
            <person name="Siddiqi M.Z."/>
            <person name="Im W.T."/>
        </authorList>
    </citation>
    <scope>NUCLEOTIDE SEQUENCE [LARGE SCALE GENOMIC DNA]</scope>
    <source>
        <strain evidence="2 3">Gsoil 3017</strain>
    </source>
</reference>
<name>A0A5B8UTC5_9SPHI</name>
<evidence type="ECO:0000313" key="2">
    <source>
        <dbReference type="EMBL" id="QEC62142.1"/>
    </source>
</evidence>
<evidence type="ECO:0000313" key="3">
    <source>
        <dbReference type="Proteomes" id="UP000321479"/>
    </source>
</evidence>
<dbReference type="RefSeq" id="WP_147030719.1">
    <property type="nucleotide sequence ID" value="NZ_CP042436.1"/>
</dbReference>
<sequence length="274" mass="30952">MRTILLFNDSSPEAENAAEFALDIAQKLKADILILNLCDDVMVENKQAVTAGEQLSAESTGLFSLVKHLYNITRDNAFRPVVNDMNVSGFTEKEICELVTGKNIWLMVKGIETHATHNSLSNINVQAVLNRVACPLLLVPCNYKKRGFENITYALDMRYCRTAILKFITELAREYGANLVIEHFSAKGLPPLSDDYAATLFESEITNKIFYDKTYFNNIKERNLEIAVDVMINSLHADLLALVNHRFHFEELFGQCINNTLPEHIPVPVIIFPL</sequence>
<keyword evidence="3" id="KW-1185">Reference proteome</keyword>
<dbReference type="AlphaFoldDB" id="A0A5B8UTC5"/>
<dbReference type="Gene3D" id="3.40.50.12370">
    <property type="match status" value="1"/>
</dbReference>
<organism evidence="2 3">
    <name type="scientific">Mucilaginibacter ginsenosidivorans</name>
    <dbReference type="NCBI Taxonomy" id="398053"/>
    <lineage>
        <taxon>Bacteria</taxon>
        <taxon>Pseudomonadati</taxon>
        <taxon>Bacteroidota</taxon>
        <taxon>Sphingobacteriia</taxon>
        <taxon>Sphingobacteriales</taxon>
        <taxon>Sphingobacteriaceae</taxon>
        <taxon>Mucilaginibacter</taxon>
    </lineage>
</organism>